<dbReference type="Gene3D" id="1.10.150.80">
    <property type="entry name" value="HRDC domain"/>
    <property type="match status" value="1"/>
</dbReference>
<comment type="caution">
    <text evidence="2">The sequence shown here is derived from an EMBL/GenBank/DDBJ whole genome shotgun (WGS) entry which is preliminary data.</text>
</comment>
<dbReference type="GO" id="GO:0003676">
    <property type="term" value="F:nucleic acid binding"/>
    <property type="evidence" value="ECO:0007669"/>
    <property type="project" value="InterPro"/>
</dbReference>
<keyword evidence="2" id="KW-0378">Hydrolase</keyword>
<dbReference type="PROSITE" id="PS50967">
    <property type="entry name" value="HRDC"/>
    <property type="match status" value="1"/>
</dbReference>
<gene>
    <name evidence="2" type="ORF">OBE_14639</name>
</gene>
<organism evidence="2">
    <name type="scientific">human gut metagenome</name>
    <dbReference type="NCBI Taxonomy" id="408170"/>
    <lineage>
        <taxon>unclassified sequences</taxon>
        <taxon>metagenomes</taxon>
        <taxon>organismal metagenomes</taxon>
    </lineage>
</organism>
<keyword evidence="2" id="KW-0547">Nucleotide-binding</keyword>
<dbReference type="SUPFAM" id="SSF47819">
    <property type="entry name" value="HRDC-like"/>
    <property type="match status" value="1"/>
</dbReference>
<sequence length="83" mass="9613">DSEGKVLTDMVLLAKLRKLRMEVARQNHLPTYCIFHNNVLAMLATDKPTTREEFLSIRGVGERSYNRFGDLFIQAIGEYIKLR</sequence>
<proteinExistence type="predicted"/>
<dbReference type="EMBL" id="AJWZ01010095">
    <property type="protein sequence ID" value="EKC49440.1"/>
    <property type="molecule type" value="Genomic_DNA"/>
</dbReference>
<reference evidence="2" key="1">
    <citation type="journal article" date="2013" name="Environ. Microbiol.">
        <title>Microbiota from the distal guts of lean and obese adolescents exhibit partial functional redundancy besides clear differences in community structure.</title>
        <authorList>
            <person name="Ferrer M."/>
            <person name="Ruiz A."/>
            <person name="Lanza F."/>
            <person name="Haange S.B."/>
            <person name="Oberbach A."/>
            <person name="Till H."/>
            <person name="Bargiela R."/>
            <person name="Campoy C."/>
            <person name="Segura M.T."/>
            <person name="Richter M."/>
            <person name="von Bergen M."/>
            <person name="Seifert J."/>
            <person name="Suarez A."/>
        </authorList>
    </citation>
    <scope>NUCLEOTIDE SEQUENCE</scope>
</reference>
<dbReference type="GO" id="GO:0000166">
    <property type="term" value="F:nucleotide binding"/>
    <property type="evidence" value="ECO:0007669"/>
    <property type="project" value="InterPro"/>
</dbReference>
<dbReference type="GO" id="GO:0004386">
    <property type="term" value="F:helicase activity"/>
    <property type="evidence" value="ECO:0007669"/>
    <property type="project" value="UniProtKB-KW"/>
</dbReference>
<dbReference type="InterPro" id="IPR044876">
    <property type="entry name" value="HRDC_dom_sf"/>
</dbReference>
<feature type="domain" description="HRDC" evidence="1">
    <location>
        <begin position="6"/>
        <end position="83"/>
    </location>
</feature>
<keyword evidence="2" id="KW-0067">ATP-binding</keyword>
<evidence type="ECO:0000313" key="2">
    <source>
        <dbReference type="EMBL" id="EKC49440.1"/>
    </source>
</evidence>
<dbReference type="EC" id="3.-.-.-" evidence="2"/>
<accession>K1S6S8</accession>
<dbReference type="InterPro" id="IPR010997">
    <property type="entry name" value="HRDC-like_sf"/>
</dbReference>
<evidence type="ECO:0000259" key="1">
    <source>
        <dbReference type="PROSITE" id="PS50967"/>
    </source>
</evidence>
<dbReference type="InterPro" id="IPR002121">
    <property type="entry name" value="HRDC_dom"/>
</dbReference>
<protein>
    <submittedName>
        <fullName evidence="2">Protein containing Helicase and RNase D</fullName>
        <ecNumber evidence="2">3.-.-.-</ecNumber>
    </submittedName>
</protein>
<feature type="non-terminal residue" evidence="2">
    <location>
        <position position="1"/>
    </location>
</feature>
<dbReference type="AlphaFoldDB" id="K1S6S8"/>
<name>K1S6S8_9ZZZZ</name>
<dbReference type="Pfam" id="PF00570">
    <property type="entry name" value="HRDC"/>
    <property type="match status" value="1"/>
</dbReference>
<dbReference type="GO" id="GO:0016787">
    <property type="term" value="F:hydrolase activity"/>
    <property type="evidence" value="ECO:0007669"/>
    <property type="project" value="UniProtKB-KW"/>
</dbReference>
<keyword evidence="2" id="KW-0347">Helicase</keyword>